<evidence type="ECO:0000313" key="6">
    <source>
        <dbReference type="Proteomes" id="UP001448207"/>
    </source>
</evidence>
<dbReference type="SUPFAM" id="SSF50729">
    <property type="entry name" value="PH domain-like"/>
    <property type="match status" value="1"/>
</dbReference>
<dbReference type="InterPro" id="IPR002108">
    <property type="entry name" value="ADF-H"/>
</dbReference>
<dbReference type="EMBL" id="JBCLYO010000016">
    <property type="protein sequence ID" value="KAL0081887.1"/>
    <property type="molecule type" value="Genomic_DNA"/>
</dbReference>
<accession>A0ABR3ATW8</accession>
<comment type="caution">
    <text evidence="5">The sequence shown here is derived from an EMBL/GenBank/DDBJ whole genome shotgun (WGS) entry which is preliminary data.</text>
</comment>
<dbReference type="SMART" id="SM00102">
    <property type="entry name" value="ADF"/>
    <property type="match status" value="1"/>
</dbReference>
<dbReference type="Pfam" id="PF00241">
    <property type="entry name" value="Cofilin_ADF"/>
    <property type="match status" value="1"/>
</dbReference>
<feature type="domain" description="PH" evidence="3">
    <location>
        <begin position="377"/>
        <end position="475"/>
    </location>
</feature>
<keyword evidence="1" id="KW-0175">Coiled coil</keyword>
<dbReference type="PROSITE" id="PS50003">
    <property type="entry name" value="PH_DOMAIN"/>
    <property type="match status" value="1"/>
</dbReference>
<organism evidence="5 6">
    <name type="scientific">Phycomyces blakesleeanus</name>
    <dbReference type="NCBI Taxonomy" id="4837"/>
    <lineage>
        <taxon>Eukaryota</taxon>
        <taxon>Fungi</taxon>
        <taxon>Fungi incertae sedis</taxon>
        <taxon>Mucoromycota</taxon>
        <taxon>Mucoromycotina</taxon>
        <taxon>Mucoromycetes</taxon>
        <taxon>Mucorales</taxon>
        <taxon>Phycomycetaceae</taxon>
        <taxon>Phycomyces</taxon>
    </lineage>
</organism>
<dbReference type="PROSITE" id="PS51263">
    <property type="entry name" value="ADF_H"/>
    <property type="match status" value="1"/>
</dbReference>
<keyword evidence="6" id="KW-1185">Reference proteome</keyword>
<dbReference type="SMART" id="SM00233">
    <property type="entry name" value="PH"/>
    <property type="match status" value="1"/>
</dbReference>
<proteinExistence type="predicted"/>
<feature type="domain" description="ADF-H" evidence="4">
    <location>
        <begin position="1"/>
        <end position="122"/>
    </location>
</feature>
<dbReference type="InterPro" id="IPR011993">
    <property type="entry name" value="PH-like_dom_sf"/>
</dbReference>
<gene>
    <name evidence="5" type="ORF">J3Q64DRAFT_1823441</name>
</gene>
<evidence type="ECO:0000256" key="2">
    <source>
        <dbReference type="SAM" id="MobiDB-lite"/>
    </source>
</evidence>
<dbReference type="Gene3D" id="2.30.29.30">
    <property type="entry name" value="Pleckstrin-homology domain (PH domain)/Phosphotyrosine-binding domain (PTB)"/>
    <property type="match status" value="1"/>
</dbReference>
<name>A0ABR3ATW8_PHYBL</name>
<feature type="coiled-coil region" evidence="1">
    <location>
        <begin position="237"/>
        <end position="375"/>
    </location>
</feature>
<dbReference type="SUPFAM" id="SSF55753">
    <property type="entry name" value="Actin depolymerizing proteins"/>
    <property type="match status" value="1"/>
</dbReference>
<feature type="region of interest" description="Disordered" evidence="2">
    <location>
        <begin position="120"/>
        <end position="152"/>
    </location>
</feature>
<evidence type="ECO:0000313" key="5">
    <source>
        <dbReference type="EMBL" id="KAL0081887.1"/>
    </source>
</evidence>
<sequence length="478" mass="53266">MCDLSDPNIAIAYEAVTEGHPTNWFLLGYNDTRDVLSVVANGTKGLEELRNQLRNEIFYGFLRVENKCILITWISDQVSGVRRARALVHGRSVAAYLSLYQAQMTVSSLSELTEANIRTRLKLDQDSSPSARRAPPSVRKRPSVSPNISRSLNGLEDSASASASASTSASISAFASASASASSSASLSSASSSAYPAPAVVISASPSPSLSPPPQHQQQPVTPVHVYKVPEDNDDIFVDARETFAAKEKEAARLESERRRLLEIEEKKRLEELALERERENERKRRIAEVEQRRLAEKLERERHLAQQAEEARQRAAEEARQRAIEEAKVRAAKEEAKRRAEEEARVRALEEENRLKEQREQAALQARLREAERNEGVILVGFASFQPHTSPFWRRRFFVVRNQALLLYRDELAVTPSVIVDLKGASQLRTLEKEEDICLPNTFAINARQGVYHILGDTGKEAYTIMSALSTAVGGHA</sequence>
<evidence type="ECO:0000259" key="3">
    <source>
        <dbReference type="PROSITE" id="PS50003"/>
    </source>
</evidence>
<dbReference type="Gene3D" id="3.40.20.10">
    <property type="entry name" value="Severin"/>
    <property type="match status" value="1"/>
</dbReference>
<feature type="compositionally biased region" description="Low complexity" evidence="2">
    <location>
        <begin position="127"/>
        <end position="137"/>
    </location>
</feature>
<dbReference type="CDD" id="cd00821">
    <property type="entry name" value="PH"/>
    <property type="match status" value="1"/>
</dbReference>
<dbReference type="InterPro" id="IPR029006">
    <property type="entry name" value="ADF-H/Gelsolin-like_dom_sf"/>
</dbReference>
<dbReference type="Proteomes" id="UP001448207">
    <property type="component" value="Unassembled WGS sequence"/>
</dbReference>
<reference evidence="5 6" key="1">
    <citation type="submission" date="2024-04" db="EMBL/GenBank/DDBJ databases">
        <title>Symmetric and asymmetric DNA N6-adenine methylation regulates different biological responses in Mucorales.</title>
        <authorList>
            <consortium name="Lawrence Berkeley National Laboratory"/>
            <person name="Lax C."/>
            <person name="Mondo S.J."/>
            <person name="Osorio-Concepcion M."/>
            <person name="Muszewska A."/>
            <person name="Corrochano-Luque M."/>
            <person name="Gutierrez G."/>
            <person name="Riley R."/>
            <person name="Lipzen A."/>
            <person name="Guo J."/>
            <person name="Hundley H."/>
            <person name="Amirebrahimi M."/>
            <person name="Ng V."/>
            <person name="Lorenzo-Gutierrez D."/>
            <person name="Binder U."/>
            <person name="Yang J."/>
            <person name="Song Y."/>
            <person name="Canovas D."/>
            <person name="Navarro E."/>
            <person name="Freitag M."/>
            <person name="Gabaldon T."/>
            <person name="Grigoriev I.V."/>
            <person name="Corrochano L.M."/>
            <person name="Nicolas F.E."/>
            <person name="Garre V."/>
        </authorList>
    </citation>
    <scope>NUCLEOTIDE SEQUENCE [LARGE SCALE GENOMIC DNA]</scope>
    <source>
        <strain evidence="5 6">L51</strain>
    </source>
</reference>
<evidence type="ECO:0008006" key="7">
    <source>
        <dbReference type="Google" id="ProtNLM"/>
    </source>
</evidence>
<evidence type="ECO:0000259" key="4">
    <source>
        <dbReference type="PROSITE" id="PS51263"/>
    </source>
</evidence>
<evidence type="ECO:0000256" key="1">
    <source>
        <dbReference type="SAM" id="Coils"/>
    </source>
</evidence>
<dbReference type="InterPro" id="IPR001849">
    <property type="entry name" value="PH_domain"/>
</dbReference>
<protein>
    <recommendedName>
        <fullName evidence="7">ADF-H domain-containing protein</fullName>
    </recommendedName>
</protein>